<proteinExistence type="predicted"/>
<keyword evidence="2" id="KW-0812">Transmembrane</keyword>
<keyword evidence="2" id="KW-1133">Transmembrane helix</keyword>
<dbReference type="GO" id="GO:0030020">
    <property type="term" value="F:extracellular matrix structural constituent conferring tensile strength"/>
    <property type="evidence" value="ECO:0007669"/>
    <property type="project" value="TreeGrafter"/>
</dbReference>
<name>A0AAD9K9M4_9ANNE</name>
<sequence length="368" mass="40012">MAKNVYSFILLAAAVYLTAAEVKKVGNRITAGRSTEQNSTVYLLDNAFTSDGVVFAFSAFFNNLGPAYIQIWPRIVGIHREPDTFRYLYASKIKLIVTIYLQTYSKNGECFRVSQNDRLGLYFPEINGSVAYDFVGGNASTLQRRMYGEPVVDTEYVFDVLSWPYRFSVAAYTDTDLSQYNVVDKTPPCRSGLQIPIESDGYENPDDLTGRVGGTGATGQPGVSGERGATGATGSAGSTGLVGSPGAMGATGEQGSRGYTGPVGPPGATGPQGIQGERVAYEDCVWCTNILNPYLILAVVIWLSVVSICMFVVVLTICCRKQAKPNYQRNIATNDYLWKKYENGGFEKGPNPPEDTTYSAIEEGRTEF</sequence>
<protein>
    <submittedName>
        <fullName evidence="4">Uncharacterized protein</fullName>
    </submittedName>
</protein>
<dbReference type="PANTHER" id="PTHR24023:SF1095">
    <property type="entry name" value="EGF-LIKE DOMAIN-CONTAINING PROTEIN"/>
    <property type="match status" value="1"/>
</dbReference>
<dbReference type="GO" id="GO:0005615">
    <property type="term" value="C:extracellular space"/>
    <property type="evidence" value="ECO:0007669"/>
    <property type="project" value="TreeGrafter"/>
</dbReference>
<gene>
    <name evidence="4" type="ORF">LSH36_31g02039</name>
</gene>
<evidence type="ECO:0000256" key="3">
    <source>
        <dbReference type="SAM" id="SignalP"/>
    </source>
</evidence>
<dbReference type="EMBL" id="JAODUP010000031">
    <property type="protein sequence ID" value="KAK2167189.1"/>
    <property type="molecule type" value="Genomic_DNA"/>
</dbReference>
<dbReference type="GO" id="GO:0031012">
    <property type="term" value="C:extracellular matrix"/>
    <property type="evidence" value="ECO:0007669"/>
    <property type="project" value="TreeGrafter"/>
</dbReference>
<evidence type="ECO:0000313" key="4">
    <source>
        <dbReference type="EMBL" id="KAK2167189.1"/>
    </source>
</evidence>
<dbReference type="Proteomes" id="UP001208570">
    <property type="component" value="Unassembled WGS sequence"/>
</dbReference>
<dbReference type="GO" id="GO:0030198">
    <property type="term" value="P:extracellular matrix organization"/>
    <property type="evidence" value="ECO:0007669"/>
    <property type="project" value="TreeGrafter"/>
</dbReference>
<accession>A0AAD9K9M4</accession>
<keyword evidence="3" id="KW-0732">Signal</keyword>
<evidence type="ECO:0000256" key="1">
    <source>
        <dbReference type="SAM" id="MobiDB-lite"/>
    </source>
</evidence>
<dbReference type="AlphaFoldDB" id="A0AAD9K9M4"/>
<dbReference type="InterPro" id="IPR008160">
    <property type="entry name" value="Collagen"/>
</dbReference>
<dbReference type="Pfam" id="PF01391">
    <property type="entry name" value="Collagen"/>
    <property type="match status" value="1"/>
</dbReference>
<dbReference type="InterPro" id="IPR050149">
    <property type="entry name" value="Collagen_superfamily"/>
</dbReference>
<feature type="compositionally biased region" description="Low complexity" evidence="1">
    <location>
        <begin position="224"/>
        <end position="239"/>
    </location>
</feature>
<evidence type="ECO:0000256" key="2">
    <source>
        <dbReference type="SAM" id="Phobius"/>
    </source>
</evidence>
<feature type="region of interest" description="Disordered" evidence="1">
    <location>
        <begin position="348"/>
        <end position="368"/>
    </location>
</feature>
<feature type="transmembrane region" description="Helical" evidence="2">
    <location>
        <begin position="294"/>
        <end position="319"/>
    </location>
</feature>
<organism evidence="4 5">
    <name type="scientific">Paralvinella palmiformis</name>
    <dbReference type="NCBI Taxonomy" id="53620"/>
    <lineage>
        <taxon>Eukaryota</taxon>
        <taxon>Metazoa</taxon>
        <taxon>Spiralia</taxon>
        <taxon>Lophotrochozoa</taxon>
        <taxon>Annelida</taxon>
        <taxon>Polychaeta</taxon>
        <taxon>Sedentaria</taxon>
        <taxon>Canalipalpata</taxon>
        <taxon>Terebellida</taxon>
        <taxon>Terebelliformia</taxon>
        <taxon>Alvinellidae</taxon>
        <taxon>Paralvinella</taxon>
    </lineage>
</organism>
<dbReference type="PANTHER" id="PTHR24023">
    <property type="entry name" value="COLLAGEN ALPHA"/>
    <property type="match status" value="1"/>
</dbReference>
<keyword evidence="2" id="KW-0472">Membrane</keyword>
<evidence type="ECO:0000313" key="5">
    <source>
        <dbReference type="Proteomes" id="UP001208570"/>
    </source>
</evidence>
<feature type="signal peptide" evidence="3">
    <location>
        <begin position="1"/>
        <end position="20"/>
    </location>
</feature>
<feature type="chain" id="PRO_5042109503" evidence="3">
    <location>
        <begin position="21"/>
        <end position="368"/>
    </location>
</feature>
<comment type="caution">
    <text evidence="4">The sequence shown here is derived from an EMBL/GenBank/DDBJ whole genome shotgun (WGS) entry which is preliminary data.</text>
</comment>
<reference evidence="4" key="1">
    <citation type="journal article" date="2023" name="Mol. Biol. Evol.">
        <title>Third-Generation Sequencing Reveals the Adaptive Role of the Epigenome in Three Deep-Sea Polychaetes.</title>
        <authorList>
            <person name="Perez M."/>
            <person name="Aroh O."/>
            <person name="Sun Y."/>
            <person name="Lan Y."/>
            <person name="Juniper S.K."/>
            <person name="Young C.R."/>
            <person name="Angers B."/>
            <person name="Qian P.Y."/>
        </authorList>
    </citation>
    <scope>NUCLEOTIDE SEQUENCE</scope>
    <source>
        <strain evidence="4">P08H-3</strain>
    </source>
</reference>
<keyword evidence="5" id="KW-1185">Reference proteome</keyword>
<feature type="region of interest" description="Disordered" evidence="1">
    <location>
        <begin position="194"/>
        <end position="271"/>
    </location>
</feature>